<feature type="compositionally biased region" description="Polar residues" evidence="1">
    <location>
        <begin position="12"/>
        <end position="21"/>
    </location>
</feature>
<name>A0A0F2MGV8_SPOSC</name>
<dbReference type="Proteomes" id="UP000033710">
    <property type="component" value="Unassembled WGS sequence"/>
</dbReference>
<dbReference type="RefSeq" id="XP_016590980.1">
    <property type="nucleotide sequence ID" value="XM_016734836.1"/>
</dbReference>
<reference evidence="2 3" key="2">
    <citation type="journal article" date="2015" name="Eukaryot. Cell">
        <title>Asexual propagation of a virulent clone complex in a human and feline outbreak of sporotrichosis.</title>
        <authorList>
            <person name="Teixeira Mde M."/>
            <person name="Rodrigues A.M."/>
            <person name="Tsui C.K."/>
            <person name="de Almeida L.G."/>
            <person name="Van Diepeningen A.D."/>
            <person name="van den Ende B.G."/>
            <person name="Fernandes G.F."/>
            <person name="Kano R."/>
            <person name="Hamelin R.C."/>
            <person name="Lopes-Bezerra L.M."/>
            <person name="Vasconcelos A.T."/>
            <person name="de Hoog S."/>
            <person name="de Camargo Z.P."/>
            <person name="Felipe M.S."/>
        </authorList>
    </citation>
    <scope>NUCLEOTIDE SEQUENCE [LARGE SCALE GENOMIC DNA]</scope>
    <source>
        <strain evidence="2 3">1099-18</strain>
    </source>
</reference>
<proteinExistence type="predicted"/>
<dbReference type="VEuPathDB" id="FungiDB:SPSK_08198"/>
<evidence type="ECO:0000256" key="1">
    <source>
        <dbReference type="SAM" id="MobiDB-lite"/>
    </source>
</evidence>
<organism evidence="2 3">
    <name type="scientific">Sporothrix schenckii 1099-18</name>
    <dbReference type="NCBI Taxonomy" id="1397361"/>
    <lineage>
        <taxon>Eukaryota</taxon>
        <taxon>Fungi</taxon>
        <taxon>Dikarya</taxon>
        <taxon>Ascomycota</taxon>
        <taxon>Pezizomycotina</taxon>
        <taxon>Sordariomycetes</taxon>
        <taxon>Sordariomycetidae</taxon>
        <taxon>Ophiostomatales</taxon>
        <taxon>Ophiostomataceae</taxon>
        <taxon>Sporothrix</taxon>
    </lineage>
</organism>
<accession>A0A0F2MGV8</accession>
<protein>
    <submittedName>
        <fullName evidence="2">Uncharacterized protein</fullName>
    </submittedName>
</protein>
<dbReference type="AlphaFoldDB" id="A0A0F2MGV8"/>
<sequence length="84" mass="9480">MSTTQHMEHNNQDNQDIQVDTPPTTQAWKIGLDKVYSAHDLAGRLLARPLDPPLQRPSQSITSHLELLLARAMPLRPLLRSYAV</sequence>
<feature type="compositionally biased region" description="Basic and acidic residues" evidence="1">
    <location>
        <begin position="1"/>
        <end position="11"/>
    </location>
</feature>
<feature type="region of interest" description="Disordered" evidence="1">
    <location>
        <begin position="1"/>
        <end position="21"/>
    </location>
</feature>
<dbReference type="GeneID" id="27670113"/>
<evidence type="ECO:0000313" key="2">
    <source>
        <dbReference type="EMBL" id="KJR88304.1"/>
    </source>
</evidence>
<reference evidence="2 3" key="1">
    <citation type="journal article" date="2014" name="BMC Genomics">
        <title>Comparative genomics of the major fungal agents of human and animal Sporotrichosis: Sporothrix schenckii and Sporothrix brasiliensis.</title>
        <authorList>
            <person name="Teixeira M.M."/>
            <person name="de Almeida L.G."/>
            <person name="Kubitschek-Barreira P."/>
            <person name="Alves F.L."/>
            <person name="Kioshima E.S."/>
            <person name="Abadio A.K."/>
            <person name="Fernandes L."/>
            <person name="Derengowski L.S."/>
            <person name="Ferreira K.S."/>
            <person name="Souza R.C."/>
            <person name="Ruiz J.C."/>
            <person name="de Andrade N.C."/>
            <person name="Paes H.C."/>
            <person name="Nicola A.M."/>
            <person name="Albuquerque P."/>
            <person name="Gerber A.L."/>
            <person name="Martins V.P."/>
            <person name="Peconick L.D."/>
            <person name="Neto A.V."/>
            <person name="Chaucanez C.B."/>
            <person name="Silva P.A."/>
            <person name="Cunha O.L."/>
            <person name="de Oliveira F.F."/>
            <person name="dos Santos T.C."/>
            <person name="Barros A.L."/>
            <person name="Soares M.A."/>
            <person name="de Oliveira L.M."/>
            <person name="Marini M.M."/>
            <person name="Villalobos-Duno H."/>
            <person name="Cunha M.M."/>
            <person name="de Hoog S."/>
            <person name="da Silveira J.F."/>
            <person name="Henrissat B."/>
            <person name="Nino-Vega G.A."/>
            <person name="Cisalpino P.S."/>
            <person name="Mora-Montes H.M."/>
            <person name="Almeida S.R."/>
            <person name="Stajich J.E."/>
            <person name="Lopes-Bezerra L.M."/>
            <person name="Vasconcelos A.T."/>
            <person name="Felipe M.S."/>
        </authorList>
    </citation>
    <scope>NUCLEOTIDE SEQUENCE [LARGE SCALE GENOMIC DNA]</scope>
    <source>
        <strain evidence="2 3">1099-18</strain>
    </source>
</reference>
<dbReference type="KEGG" id="ssck:SPSK_08198"/>
<dbReference type="EMBL" id="AXCR01000004">
    <property type="protein sequence ID" value="KJR88304.1"/>
    <property type="molecule type" value="Genomic_DNA"/>
</dbReference>
<evidence type="ECO:0000313" key="3">
    <source>
        <dbReference type="Proteomes" id="UP000033710"/>
    </source>
</evidence>
<gene>
    <name evidence="2" type="ORF">SPSK_08198</name>
</gene>
<comment type="caution">
    <text evidence="2">The sequence shown here is derived from an EMBL/GenBank/DDBJ whole genome shotgun (WGS) entry which is preliminary data.</text>
</comment>